<dbReference type="AlphaFoldDB" id="A0A1I1YBE2"/>
<dbReference type="EMBL" id="FOMQ01000016">
    <property type="protein sequence ID" value="SFE15200.1"/>
    <property type="molecule type" value="Genomic_DNA"/>
</dbReference>
<keyword evidence="1" id="KW-0812">Transmembrane</keyword>
<feature type="transmembrane region" description="Helical" evidence="1">
    <location>
        <begin position="60"/>
        <end position="78"/>
    </location>
</feature>
<keyword evidence="1" id="KW-1133">Transmembrane helix</keyword>
<proteinExistence type="predicted"/>
<sequence>MIYRIALFAAAVAGPCGVAMAQGQGSYGGIASGIAQLFLLAILVGALVILLLVRWIFGKVAVVIVLLLMIGSVVYWSGKTTYDQTKREAAQSKIKRAFVEGCAQATRSFLQPAPGNRPVLIRLHGAEVVPEFLHNEVLPSRYGLGEGVMVGDRSEGLADAIAVDITYRKTMLPGSFPKYEWPRIEYDLAVVDLRDGKLIASAHDMQARNGFCLGSLEQFLQKALNRKEVLSRAHAGTIWPPLAPVPDTYVNGRYVAVETGRFSPSNSLVQGEKPLKAFLESKACRVKDDSLSSAVAICGSEAVFSLYQVVDVQPLGDAWLVIYRLFKGMDGLTSLRVEKRLQDWRLAHTWEANFVPAAGQSGDEQPYAFSVKQDGLEVAVYWNGSFGGQRMEYKRRAMLGIPLPGLQK</sequence>
<feature type="transmembrane region" description="Helical" evidence="1">
    <location>
        <begin position="31"/>
        <end position="53"/>
    </location>
</feature>
<gene>
    <name evidence="2" type="ORF">SAMN04489710_11620</name>
</gene>
<evidence type="ECO:0000313" key="3">
    <source>
        <dbReference type="Proteomes" id="UP000199517"/>
    </source>
</evidence>
<organism evidence="2 3">
    <name type="scientific">Paracidovorax konjaci</name>
    <dbReference type="NCBI Taxonomy" id="32040"/>
    <lineage>
        <taxon>Bacteria</taxon>
        <taxon>Pseudomonadati</taxon>
        <taxon>Pseudomonadota</taxon>
        <taxon>Betaproteobacteria</taxon>
        <taxon>Burkholderiales</taxon>
        <taxon>Comamonadaceae</taxon>
        <taxon>Paracidovorax</taxon>
    </lineage>
</organism>
<accession>A0A1I1YBE2</accession>
<protein>
    <submittedName>
        <fullName evidence="2">Uncharacterized protein</fullName>
    </submittedName>
</protein>
<evidence type="ECO:0000256" key="1">
    <source>
        <dbReference type="SAM" id="Phobius"/>
    </source>
</evidence>
<keyword evidence="3" id="KW-1185">Reference proteome</keyword>
<dbReference type="Proteomes" id="UP000199517">
    <property type="component" value="Unassembled WGS sequence"/>
</dbReference>
<dbReference type="OrthoDB" id="7388552at2"/>
<evidence type="ECO:0000313" key="2">
    <source>
        <dbReference type="EMBL" id="SFE15200.1"/>
    </source>
</evidence>
<keyword evidence="1" id="KW-0472">Membrane</keyword>
<dbReference type="RefSeq" id="WP_139225781.1">
    <property type="nucleotide sequence ID" value="NZ_FOMQ01000016.1"/>
</dbReference>
<reference evidence="3" key="1">
    <citation type="submission" date="2016-10" db="EMBL/GenBank/DDBJ databases">
        <authorList>
            <person name="Varghese N."/>
            <person name="Submissions S."/>
        </authorList>
    </citation>
    <scope>NUCLEOTIDE SEQUENCE [LARGE SCALE GENOMIC DNA]</scope>
    <source>
        <strain evidence="3">DSM 7481</strain>
    </source>
</reference>
<name>A0A1I1YBE2_9BURK</name>